<feature type="transmembrane region" description="Helical" evidence="7">
    <location>
        <begin position="318"/>
        <end position="335"/>
    </location>
</feature>
<keyword evidence="9" id="KW-1185">Reference proteome</keyword>
<feature type="transmembrane region" description="Helical" evidence="7">
    <location>
        <begin position="144"/>
        <end position="171"/>
    </location>
</feature>
<sequence>MTKSPVFYSLIWSVVKNWGGRFTSLIVFALLTRLLDAHDIGAVAFVAAIITILSAVAEMGLAEYLIYKEDTPAARNQIFWFQIYVTLAMYILLALAGPPLLHSMARHDAANMLPYLGLVLPLVALSSVQDAIQRAALQFRAIAIRSLIGMVAGGVVGVTLAASGAGMWSLVFKHLTEMVVMAAIMWRTSNWRPDWGCDWRGFRKVFNYTRYMAGSRLLDVFTANVDELIVGLAVGQQQLGFYSIGKKLYTISIELLGGTAGYIAGPLLARANGNATVLWNMFVQAIRYGSYLIVPLYAALYFFAPVVIPLLFGQQWAGAVWILQSFCFVGMLFPFHQFTWPMLMVAGDAADSFRYALIRNLGGLAILAVAAFLSWEAFVLAQAVRSVFTIGTGWLYLRRVIAFRYAELGMALLPGLLAAGAVGATFVLLAWTIGQRFIVQASGVTLVLGLTYLLMLAQLRRVRS</sequence>
<comment type="caution">
    <text evidence="8">The sequence shown here is derived from an EMBL/GenBank/DDBJ whole genome shotgun (WGS) entry which is preliminary data.</text>
</comment>
<protein>
    <submittedName>
        <fullName evidence="8">Oligosaccharide flippase family protein</fullName>
    </submittedName>
</protein>
<keyword evidence="4 7" id="KW-0812">Transmembrane</keyword>
<feature type="transmembrane region" description="Helical" evidence="7">
    <location>
        <begin position="291"/>
        <end position="312"/>
    </location>
</feature>
<dbReference type="InterPro" id="IPR050833">
    <property type="entry name" value="Poly_Biosynth_Transport"/>
</dbReference>
<dbReference type="RefSeq" id="WP_379734869.1">
    <property type="nucleotide sequence ID" value="NZ_JBHRVV010000001.1"/>
</dbReference>
<accession>A0ABV7PGY6</accession>
<organism evidence="8 9">
    <name type="scientific">Massilia haematophila</name>
    <dbReference type="NCBI Taxonomy" id="457923"/>
    <lineage>
        <taxon>Bacteria</taxon>
        <taxon>Pseudomonadati</taxon>
        <taxon>Pseudomonadota</taxon>
        <taxon>Betaproteobacteria</taxon>
        <taxon>Burkholderiales</taxon>
        <taxon>Oxalobacteraceae</taxon>
        <taxon>Telluria group</taxon>
        <taxon>Massilia</taxon>
    </lineage>
</organism>
<evidence type="ECO:0000256" key="6">
    <source>
        <dbReference type="ARBA" id="ARBA00023136"/>
    </source>
</evidence>
<evidence type="ECO:0000256" key="7">
    <source>
        <dbReference type="SAM" id="Phobius"/>
    </source>
</evidence>
<feature type="transmembrane region" description="Helical" evidence="7">
    <location>
        <begin position="6"/>
        <end position="31"/>
    </location>
</feature>
<feature type="transmembrane region" description="Helical" evidence="7">
    <location>
        <begin position="356"/>
        <end position="373"/>
    </location>
</feature>
<keyword evidence="5 7" id="KW-1133">Transmembrane helix</keyword>
<name>A0ABV7PGY6_9BURK</name>
<dbReference type="Pfam" id="PF13440">
    <property type="entry name" value="Polysacc_synt_3"/>
    <property type="match status" value="1"/>
</dbReference>
<evidence type="ECO:0000256" key="2">
    <source>
        <dbReference type="ARBA" id="ARBA00007430"/>
    </source>
</evidence>
<evidence type="ECO:0000256" key="1">
    <source>
        <dbReference type="ARBA" id="ARBA00004651"/>
    </source>
</evidence>
<keyword evidence="3" id="KW-1003">Cell membrane</keyword>
<dbReference type="EMBL" id="JBHRVV010000001">
    <property type="protein sequence ID" value="MFC3458438.1"/>
    <property type="molecule type" value="Genomic_DNA"/>
</dbReference>
<dbReference type="PANTHER" id="PTHR30250">
    <property type="entry name" value="PST FAMILY PREDICTED COLANIC ACID TRANSPORTER"/>
    <property type="match status" value="1"/>
</dbReference>
<dbReference type="Proteomes" id="UP001595665">
    <property type="component" value="Unassembled WGS sequence"/>
</dbReference>
<evidence type="ECO:0000313" key="9">
    <source>
        <dbReference type="Proteomes" id="UP001595665"/>
    </source>
</evidence>
<evidence type="ECO:0000313" key="8">
    <source>
        <dbReference type="EMBL" id="MFC3458438.1"/>
    </source>
</evidence>
<feature type="transmembrane region" description="Helical" evidence="7">
    <location>
        <begin position="437"/>
        <end position="457"/>
    </location>
</feature>
<dbReference type="PANTHER" id="PTHR30250:SF10">
    <property type="entry name" value="LIPOPOLYSACCHARIDE BIOSYNTHESIS PROTEIN WZXC"/>
    <property type="match status" value="1"/>
</dbReference>
<feature type="transmembrane region" description="Helical" evidence="7">
    <location>
        <begin position="113"/>
        <end position="132"/>
    </location>
</feature>
<feature type="transmembrane region" description="Helical" evidence="7">
    <location>
        <begin position="79"/>
        <end position="101"/>
    </location>
</feature>
<feature type="transmembrane region" description="Helical" evidence="7">
    <location>
        <begin position="409"/>
        <end position="431"/>
    </location>
</feature>
<evidence type="ECO:0000256" key="4">
    <source>
        <dbReference type="ARBA" id="ARBA00022692"/>
    </source>
</evidence>
<reference evidence="9" key="1">
    <citation type="journal article" date="2019" name="Int. J. Syst. Evol. Microbiol.">
        <title>The Global Catalogue of Microorganisms (GCM) 10K type strain sequencing project: providing services to taxonomists for standard genome sequencing and annotation.</title>
        <authorList>
            <consortium name="The Broad Institute Genomics Platform"/>
            <consortium name="The Broad Institute Genome Sequencing Center for Infectious Disease"/>
            <person name="Wu L."/>
            <person name="Ma J."/>
        </authorList>
    </citation>
    <scope>NUCLEOTIDE SEQUENCE [LARGE SCALE GENOMIC DNA]</scope>
    <source>
        <strain evidence="9">CCM 7480</strain>
    </source>
</reference>
<keyword evidence="6 7" id="KW-0472">Membrane</keyword>
<feature type="transmembrane region" description="Helical" evidence="7">
    <location>
        <begin position="379"/>
        <end position="397"/>
    </location>
</feature>
<feature type="transmembrane region" description="Helical" evidence="7">
    <location>
        <begin position="43"/>
        <end position="67"/>
    </location>
</feature>
<evidence type="ECO:0000256" key="3">
    <source>
        <dbReference type="ARBA" id="ARBA00022475"/>
    </source>
</evidence>
<gene>
    <name evidence="8" type="ORF">ACFOPH_09290</name>
</gene>
<evidence type="ECO:0000256" key="5">
    <source>
        <dbReference type="ARBA" id="ARBA00022989"/>
    </source>
</evidence>
<comment type="similarity">
    <text evidence="2">Belongs to the polysaccharide synthase family.</text>
</comment>
<comment type="subcellular location">
    <subcellularLocation>
        <location evidence="1">Cell membrane</location>
        <topology evidence="1">Multi-pass membrane protein</topology>
    </subcellularLocation>
</comment>
<proteinExistence type="inferred from homology"/>